<accession>A0AAV5F1G2</accession>
<dbReference type="AlphaFoldDB" id="A0AAV5F1G2"/>
<keyword evidence="3" id="KW-1185">Reference proteome</keyword>
<dbReference type="PANTHER" id="PTHR33074">
    <property type="entry name" value="EXPRESSED PROTEIN-RELATED"/>
    <property type="match status" value="1"/>
</dbReference>
<reference evidence="2" key="2">
    <citation type="submission" date="2021-12" db="EMBL/GenBank/DDBJ databases">
        <title>Resequencing data analysis of finger millet.</title>
        <authorList>
            <person name="Hatakeyama M."/>
            <person name="Aluri S."/>
            <person name="Balachadran M.T."/>
            <person name="Sivarajan S.R."/>
            <person name="Poveda L."/>
            <person name="Shimizu-Inatsugi R."/>
            <person name="Schlapbach R."/>
            <person name="Sreeman S.M."/>
            <person name="Shimizu K.K."/>
        </authorList>
    </citation>
    <scope>NUCLEOTIDE SEQUENCE</scope>
</reference>
<organism evidence="2 3">
    <name type="scientific">Eleusine coracana subsp. coracana</name>
    <dbReference type="NCBI Taxonomy" id="191504"/>
    <lineage>
        <taxon>Eukaryota</taxon>
        <taxon>Viridiplantae</taxon>
        <taxon>Streptophyta</taxon>
        <taxon>Embryophyta</taxon>
        <taxon>Tracheophyta</taxon>
        <taxon>Spermatophyta</taxon>
        <taxon>Magnoliopsida</taxon>
        <taxon>Liliopsida</taxon>
        <taxon>Poales</taxon>
        <taxon>Poaceae</taxon>
        <taxon>PACMAD clade</taxon>
        <taxon>Chloridoideae</taxon>
        <taxon>Cynodonteae</taxon>
        <taxon>Eleusininae</taxon>
        <taxon>Eleusine</taxon>
    </lineage>
</organism>
<dbReference type="EMBL" id="BQKI01000080">
    <property type="protein sequence ID" value="GJN28691.1"/>
    <property type="molecule type" value="Genomic_DNA"/>
</dbReference>
<reference evidence="2" key="1">
    <citation type="journal article" date="2018" name="DNA Res.">
        <title>Multiple hybrid de novo genome assembly of finger millet, an orphan allotetraploid crop.</title>
        <authorList>
            <person name="Hatakeyama M."/>
            <person name="Aluri S."/>
            <person name="Balachadran M.T."/>
            <person name="Sivarajan S.R."/>
            <person name="Patrignani A."/>
            <person name="Gruter S."/>
            <person name="Poveda L."/>
            <person name="Shimizu-Inatsugi R."/>
            <person name="Baeten J."/>
            <person name="Francoijs K.J."/>
            <person name="Nataraja K.N."/>
            <person name="Reddy Y.A.N."/>
            <person name="Phadnis S."/>
            <person name="Ravikumar R.L."/>
            <person name="Schlapbach R."/>
            <person name="Sreeman S.M."/>
            <person name="Shimizu K.K."/>
        </authorList>
    </citation>
    <scope>NUCLEOTIDE SEQUENCE</scope>
</reference>
<evidence type="ECO:0000313" key="2">
    <source>
        <dbReference type="EMBL" id="GJN28691.1"/>
    </source>
</evidence>
<dbReference type="PANTHER" id="PTHR33074:SF75">
    <property type="entry name" value="OS01G0189800 PROTEIN"/>
    <property type="match status" value="1"/>
</dbReference>
<evidence type="ECO:0000256" key="1">
    <source>
        <dbReference type="SAM" id="MobiDB-lite"/>
    </source>
</evidence>
<sequence length="145" mass="16073">MRATSRQTAVPRHRSSNKRSSPASHHHPTCWAILNETCVRSNDSDDRDRTMAVTSTGERIGVSFDLKERPRTSFLTVYLPDRLITSPTMELILSDVKVIAAHRDVVLFEMNPQAMLGSDRIDYFVFKASSGGGGDPSLAVTRALL</sequence>
<dbReference type="Proteomes" id="UP001054889">
    <property type="component" value="Unassembled WGS sequence"/>
</dbReference>
<protein>
    <submittedName>
        <fullName evidence="2">Uncharacterized protein</fullName>
    </submittedName>
</protein>
<proteinExistence type="predicted"/>
<name>A0AAV5F1G2_ELECO</name>
<evidence type="ECO:0000313" key="3">
    <source>
        <dbReference type="Proteomes" id="UP001054889"/>
    </source>
</evidence>
<gene>
    <name evidence="2" type="primary">gb16848</name>
    <name evidence="2" type="ORF">PR202_gb16848</name>
</gene>
<comment type="caution">
    <text evidence="2">The sequence shown here is derived from an EMBL/GenBank/DDBJ whole genome shotgun (WGS) entry which is preliminary data.</text>
</comment>
<feature type="region of interest" description="Disordered" evidence="1">
    <location>
        <begin position="1"/>
        <end position="27"/>
    </location>
</feature>